<keyword evidence="5" id="KW-1185">Reference proteome</keyword>
<dbReference type="EMBL" id="PDCJ01000001">
    <property type="protein sequence ID" value="PEG32549.1"/>
    <property type="molecule type" value="Genomic_DNA"/>
</dbReference>
<dbReference type="OrthoDB" id="1937958at2"/>
<proteinExistence type="predicted"/>
<dbReference type="Proteomes" id="UP000220840">
    <property type="component" value="Unassembled WGS sequence"/>
</dbReference>
<evidence type="ECO:0000256" key="1">
    <source>
        <dbReference type="ARBA" id="ARBA00022737"/>
    </source>
</evidence>
<feature type="chain" id="PRO_5012111483" evidence="3">
    <location>
        <begin position="27"/>
        <end position="601"/>
    </location>
</feature>
<feature type="repeat" description="Cell wall-binding" evidence="2">
    <location>
        <begin position="519"/>
        <end position="538"/>
    </location>
</feature>
<sequence length="601" mass="65330">MFRRSTKITSLIVAAASVATMVPAMAADVKKVDSQDGTVYNAVSYKDGKFYIDGELEDKDEAAYYVTGDKYSDLDDIDSGDEVEVYGEKYVNVDNGDYYLDLDTGKVTDDDVADDNLDDAKSAVRKKIKKDNDGRYAEVEETEINDSLKAIASNPFNEEWYEGTFKSEDTAGDADVNGKATDFTVYTDKNGNYIDADYNLGKLNVVFNGKTYNLKNTSDDDDGVRAAIRHVKTIGQDKDYIYRVAVLTVNVENAKFGSVKNDITATTPDAALIDETTGATVTFAGTDVKTTSIPVIQKISKAQDSDDVDGAKFAKTVNTYVISEDDGDKIDLLGLANDTHNGFTIADGKIISYRVTGNKSGGNIKAEAISLKSKNGYYYTDVSDGGDTDIEDSDAAYAVDVNGNLWALDGGYIKKFDGDEDWDKVYKVDGSFTQLSVYDKDNMIAWDEDDEVYSIIAGKATEDDTTTDDTTTAAAGWVQDATTGAWSYTKADGTKAIGWFQSPTSGLWYYMDANGVMQANGWIQDGGSWYFLDSTGAMKTGWVYTGGAWYFLKNTAGNLGAMQTGWIQTGGKWYYCNASGAMLSNTTVGGYVLGADGAWIK</sequence>
<dbReference type="InterPro" id="IPR018337">
    <property type="entry name" value="Cell_wall/Cho-bd_repeat"/>
</dbReference>
<organism evidence="4 5">
    <name type="scientific">Clostridium neonatale</name>
    <dbReference type="NCBI Taxonomy" id="137838"/>
    <lineage>
        <taxon>Bacteria</taxon>
        <taxon>Bacillati</taxon>
        <taxon>Bacillota</taxon>
        <taxon>Clostridia</taxon>
        <taxon>Eubacteriales</taxon>
        <taxon>Clostridiaceae</taxon>
        <taxon>Clostridium</taxon>
    </lineage>
</organism>
<dbReference type="RefSeq" id="WP_058296693.1">
    <property type="nucleotide sequence ID" value="NZ_CAMRXB010000069.1"/>
</dbReference>
<evidence type="ECO:0000313" key="4">
    <source>
        <dbReference type="EMBL" id="PEG32549.1"/>
    </source>
</evidence>
<evidence type="ECO:0000256" key="3">
    <source>
        <dbReference type="SAM" id="SignalP"/>
    </source>
</evidence>
<dbReference type="Pfam" id="PF19085">
    <property type="entry name" value="Choline_bind_2"/>
    <property type="match status" value="1"/>
</dbReference>
<dbReference type="Pfam" id="PF01473">
    <property type="entry name" value="Choline_bind_1"/>
    <property type="match status" value="3"/>
</dbReference>
<dbReference type="SUPFAM" id="SSF69360">
    <property type="entry name" value="Cell wall binding repeat"/>
    <property type="match status" value="1"/>
</dbReference>
<evidence type="ECO:0000256" key="2">
    <source>
        <dbReference type="PROSITE-ProRule" id="PRU00591"/>
    </source>
</evidence>
<feature type="repeat" description="Cell wall-binding" evidence="2">
    <location>
        <begin position="496"/>
        <end position="517"/>
    </location>
</feature>
<keyword evidence="3" id="KW-0732">Signal</keyword>
<keyword evidence="1" id="KW-0677">Repeat</keyword>
<evidence type="ECO:0000313" key="5">
    <source>
        <dbReference type="Proteomes" id="UP000220840"/>
    </source>
</evidence>
<protein>
    <submittedName>
        <fullName evidence="4">Cell wall-binding protein</fullName>
    </submittedName>
</protein>
<dbReference type="PROSITE" id="PS51170">
    <property type="entry name" value="CW"/>
    <property type="match status" value="3"/>
</dbReference>
<feature type="repeat" description="Cell wall-binding" evidence="2">
    <location>
        <begin position="563"/>
        <end position="582"/>
    </location>
</feature>
<accession>A0A2A7MLU3</accession>
<comment type="caution">
    <text evidence="4">The sequence shown here is derived from an EMBL/GenBank/DDBJ whole genome shotgun (WGS) entry which is preliminary data.</text>
</comment>
<name>A0A2A7MLU3_9CLOT</name>
<dbReference type="AlphaFoldDB" id="A0A2A7MLU3"/>
<dbReference type="STRING" id="137838.GCA_001458595_04070"/>
<reference evidence="4 5" key="1">
    <citation type="submission" date="2017-10" db="EMBL/GenBank/DDBJ databases">
        <title>Effective Description of Clostridium neonatale sp. nov. linked to necrotizing enterocolitis in neonates and a clarification of species assignable to the genus Clostridium (Prazmowski 1880) emend. Lawson and Rainey 2016.</title>
        <authorList>
            <person name="Bernard K."/>
            <person name="Burdz T."/>
            <person name="Wiebe D."/>
            <person name="Balcewich B."/>
            <person name="Alfa M."/>
            <person name="Bernier A.-M."/>
        </authorList>
    </citation>
    <scope>NUCLEOTIDE SEQUENCE [LARGE SCALE GENOMIC DNA]</scope>
    <source>
        <strain evidence="4 5">LCDC99A005</strain>
    </source>
</reference>
<dbReference type="Gene3D" id="2.10.270.10">
    <property type="entry name" value="Cholin Binding"/>
    <property type="match status" value="1"/>
</dbReference>
<gene>
    <name evidence="4" type="ORF">CQ394_12900</name>
</gene>
<feature type="signal peptide" evidence="3">
    <location>
        <begin position="1"/>
        <end position="26"/>
    </location>
</feature>